<feature type="compositionally biased region" description="Low complexity" evidence="1">
    <location>
        <begin position="334"/>
        <end position="346"/>
    </location>
</feature>
<accession>A0A2T7NBD6</accession>
<feature type="region of interest" description="Disordered" evidence="1">
    <location>
        <begin position="466"/>
        <end position="540"/>
    </location>
</feature>
<proteinExistence type="predicted"/>
<feature type="region of interest" description="Disordered" evidence="1">
    <location>
        <begin position="129"/>
        <end position="153"/>
    </location>
</feature>
<evidence type="ECO:0000256" key="1">
    <source>
        <dbReference type="SAM" id="MobiDB-lite"/>
    </source>
</evidence>
<feature type="compositionally biased region" description="Low complexity" evidence="1">
    <location>
        <begin position="270"/>
        <end position="283"/>
    </location>
</feature>
<keyword evidence="3" id="KW-1185">Reference proteome</keyword>
<feature type="region of interest" description="Disordered" evidence="1">
    <location>
        <begin position="705"/>
        <end position="726"/>
    </location>
</feature>
<feature type="compositionally biased region" description="Pro residues" evidence="1">
    <location>
        <begin position="365"/>
        <end position="379"/>
    </location>
</feature>
<feature type="compositionally biased region" description="Basic and acidic residues" evidence="1">
    <location>
        <begin position="525"/>
        <end position="540"/>
    </location>
</feature>
<feature type="compositionally biased region" description="Low complexity" evidence="1">
    <location>
        <begin position="132"/>
        <end position="151"/>
    </location>
</feature>
<dbReference type="Proteomes" id="UP000245119">
    <property type="component" value="Linkage Group LG14"/>
</dbReference>
<comment type="caution">
    <text evidence="2">The sequence shown here is derived from an EMBL/GenBank/DDBJ whole genome shotgun (WGS) entry which is preliminary data.</text>
</comment>
<feature type="compositionally biased region" description="Basic and acidic residues" evidence="1">
    <location>
        <begin position="250"/>
        <end position="261"/>
    </location>
</feature>
<dbReference type="EMBL" id="PZQS01000014">
    <property type="protein sequence ID" value="PVD18475.1"/>
    <property type="molecule type" value="Genomic_DNA"/>
</dbReference>
<evidence type="ECO:0000313" key="2">
    <source>
        <dbReference type="EMBL" id="PVD18475.1"/>
    </source>
</evidence>
<evidence type="ECO:0000313" key="3">
    <source>
        <dbReference type="Proteomes" id="UP000245119"/>
    </source>
</evidence>
<feature type="compositionally biased region" description="Pro residues" evidence="1">
    <location>
        <begin position="394"/>
        <end position="404"/>
    </location>
</feature>
<sequence>MYEVLFTTDDADGEDDAYQDAVSLYLHQTSRKSDSEHRGGPSHSEQLTQEFEMNRKHNHNSLHLHQQHQQYYSQDVLHDPPTRAFPPLRGRCIHMQLSAILPPLMAISLQDLGADGLHLLFPSAVQDTHLTSQPHSSRKSSISSRESTSSSDLCNEVNEVFDASPQHSYQHHQHHHQYNPATATNSRFVDSRPFSYAAGIDPRVLQQRQQCTNSPVNNNRSRVVSEGFAAGDMSYSDTQGRGFQPYGEPESWHVDSGKHGSGDSGFGLNGHAHGAPPASHAGHCQPPPPPSQMYQGQRPSHPPGGAVLPGPVTSTKPSHSHHHIVTKPNPSPPTSRKSSSSSCHSPVHGGSDPPAFQLQPHGRPCAPPPPSFPAPPPPLHPERCMMGMPEMRSPSPPLPPPPPEILSSSGVPNTVRIIPLPGGPLIQPTATSPRSQNVLHEQVASVHSNQGSSGMMAELTQMKLRKPLQPENGVGQPANEGDDSVSPLGIRLKPTSGKFSNIYQQDEIQQEKTVEELPPTQPLEVQHHPEQQQQPQRDEESLILAALSKMDIEIPEDIDLTQCPGLVEITKATPNWKREMIEKKNREKIEEYVKQIMKDREQAAKWRNVPEWKRALLQKKDQEEQTGSEKPVVATETAPKVLKKIAPSAPKADNPPPPPMAKPKGDKVPAALNIDPAELESMPPWKRELLFKREKVPVSFFNEFNPDEEDAKNVCGQVPIEHGDSS</sequence>
<dbReference type="STRING" id="400727.A0A2T7NBD6"/>
<gene>
    <name evidence="2" type="ORF">C0Q70_21024</name>
</gene>
<feature type="region of interest" description="Disordered" evidence="1">
    <location>
        <begin position="232"/>
        <end position="436"/>
    </location>
</feature>
<dbReference type="OrthoDB" id="6259646at2759"/>
<organism evidence="2 3">
    <name type="scientific">Pomacea canaliculata</name>
    <name type="common">Golden apple snail</name>
    <dbReference type="NCBI Taxonomy" id="400727"/>
    <lineage>
        <taxon>Eukaryota</taxon>
        <taxon>Metazoa</taxon>
        <taxon>Spiralia</taxon>
        <taxon>Lophotrochozoa</taxon>
        <taxon>Mollusca</taxon>
        <taxon>Gastropoda</taxon>
        <taxon>Caenogastropoda</taxon>
        <taxon>Architaenioglossa</taxon>
        <taxon>Ampullarioidea</taxon>
        <taxon>Ampullariidae</taxon>
        <taxon>Pomacea</taxon>
    </lineage>
</organism>
<protein>
    <submittedName>
        <fullName evidence="2">Uncharacterized protein</fullName>
    </submittedName>
</protein>
<reference evidence="2 3" key="1">
    <citation type="submission" date="2018-04" db="EMBL/GenBank/DDBJ databases">
        <title>The genome of golden apple snail Pomacea canaliculata provides insight into stress tolerance and invasive adaptation.</title>
        <authorList>
            <person name="Liu C."/>
            <person name="Liu B."/>
            <person name="Ren Y."/>
            <person name="Zhang Y."/>
            <person name="Wang H."/>
            <person name="Li S."/>
            <person name="Jiang F."/>
            <person name="Yin L."/>
            <person name="Zhang G."/>
            <person name="Qian W."/>
            <person name="Fan W."/>
        </authorList>
    </citation>
    <scope>NUCLEOTIDE SEQUENCE [LARGE SCALE GENOMIC DNA]</scope>
    <source>
        <strain evidence="2">SZHN2017</strain>
        <tissue evidence="2">Muscle</tissue>
    </source>
</reference>
<feature type="compositionally biased region" description="Polar residues" evidence="1">
    <location>
        <begin position="497"/>
        <end position="507"/>
    </location>
</feature>
<dbReference type="AlphaFoldDB" id="A0A2T7NBD6"/>
<feature type="compositionally biased region" description="Low complexity" evidence="1">
    <location>
        <begin position="417"/>
        <end position="426"/>
    </location>
</feature>
<feature type="region of interest" description="Disordered" evidence="1">
    <location>
        <begin position="618"/>
        <end position="668"/>
    </location>
</feature>
<name>A0A2T7NBD6_POMCA</name>